<dbReference type="HOGENOM" id="CLU_3242362_0_0_1"/>
<dbReference type="InterPro" id="IPR018307">
    <property type="entry name" value="ABL9/DENND6_dom"/>
</dbReference>
<evidence type="ECO:0000313" key="2">
    <source>
        <dbReference type="EMBL" id="EDP89827.1"/>
    </source>
</evidence>
<sequence>MFRGPEVELWLGAEEGTDPATENDWGLLPFMALSDGAHAVLEG</sequence>
<proteinExistence type="predicted"/>
<reference evidence="3" key="1">
    <citation type="journal article" date="2007" name="Plant Cell">
        <title>Dothideomycete-plant interactions illuminated by genome sequencing and EST analysis of the wheat pathogen Stagonospora nodorum.</title>
        <authorList>
            <person name="Hane J.K."/>
            <person name="Lowe R.G."/>
            <person name="Solomon P.S."/>
            <person name="Tan K.C."/>
            <person name="Schoch C.L."/>
            <person name="Spatafora J.W."/>
            <person name="Crous P.W."/>
            <person name="Kodira C."/>
            <person name="Birren B.W."/>
            <person name="Galagan J.E."/>
            <person name="Torriani S.F."/>
            <person name="McDonald B.A."/>
            <person name="Oliver R.P."/>
        </authorList>
    </citation>
    <scope>NUCLEOTIDE SEQUENCE [LARGE SCALE GENOMIC DNA]</scope>
    <source>
        <strain evidence="3">SN15 / ATCC MYA-4574 / FGSC 10173</strain>
    </source>
</reference>
<evidence type="ECO:0000313" key="3">
    <source>
        <dbReference type="Proteomes" id="UP000001055"/>
    </source>
</evidence>
<feature type="domain" description="AVL9/DENND6" evidence="1">
    <location>
        <begin position="3"/>
        <end position="41"/>
    </location>
</feature>
<accession>A9JXD8</accession>
<gene>
    <name evidence="2" type="ORF">SNOG_20141</name>
</gene>
<protein>
    <recommendedName>
        <fullName evidence="1">AVL9/DENND6 domain-containing protein</fullName>
    </recommendedName>
</protein>
<dbReference type="VEuPathDB" id="FungiDB:JI435_132950"/>
<dbReference type="AlphaFoldDB" id="A9JXD8"/>
<organism evidence="2 3">
    <name type="scientific">Phaeosphaeria nodorum (strain SN15 / ATCC MYA-4574 / FGSC 10173)</name>
    <name type="common">Glume blotch fungus</name>
    <name type="synonym">Parastagonospora nodorum</name>
    <dbReference type="NCBI Taxonomy" id="321614"/>
    <lineage>
        <taxon>Eukaryota</taxon>
        <taxon>Fungi</taxon>
        <taxon>Dikarya</taxon>
        <taxon>Ascomycota</taxon>
        <taxon>Pezizomycotina</taxon>
        <taxon>Dothideomycetes</taxon>
        <taxon>Pleosporomycetidae</taxon>
        <taxon>Pleosporales</taxon>
        <taxon>Pleosporineae</taxon>
        <taxon>Phaeosphaeriaceae</taxon>
        <taxon>Parastagonospora</taxon>
    </lineage>
</organism>
<dbReference type="KEGG" id="pno:SNOG_20141"/>
<dbReference type="InParanoid" id="A9JXD8"/>
<dbReference type="GeneID" id="5980421"/>
<name>A9JXD8_PHANO</name>
<evidence type="ECO:0000259" key="1">
    <source>
        <dbReference type="Pfam" id="PF09794"/>
    </source>
</evidence>
<dbReference type="Pfam" id="PF09794">
    <property type="entry name" value="Avl9"/>
    <property type="match status" value="1"/>
</dbReference>
<dbReference type="Proteomes" id="UP000001055">
    <property type="component" value="Unassembled WGS sequence"/>
</dbReference>
<dbReference type="EMBL" id="CH445350">
    <property type="protein sequence ID" value="EDP89827.1"/>
    <property type="molecule type" value="Genomic_DNA"/>
</dbReference>
<dbReference type="RefSeq" id="XP_001803504.1">
    <property type="nucleotide sequence ID" value="XM_001803452.1"/>
</dbReference>